<reference evidence="1" key="1">
    <citation type="submission" date="2023-04" db="EMBL/GenBank/DDBJ databases">
        <title>Ambrosiozyma monospora NBRC 1965.</title>
        <authorList>
            <person name="Ichikawa N."/>
            <person name="Sato H."/>
            <person name="Tonouchi N."/>
        </authorList>
    </citation>
    <scope>NUCLEOTIDE SEQUENCE</scope>
    <source>
        <strain evidence="1">NBRC 1965</strain>
    </source>
</reference>
<protein>
    <submittedName>
        <fullName evidence="1">Unnamed protein product</fullName>
    </submittedName>
</protein>
<evidence type="ECO:0000313" key="1">
    <source>
        <dbReference type="EMBL" id="GMG40205.1"/>
    </source>
</evidence>
<gene>
    <name evidence="1" type="ORF">Amon01_000598000</name>
</gene>
<proteinExistence type="predicted"/>
<organism evidence="1 2">
    <name type="scientific">Ambrosiozyma monospora</name>
    <name type="common">Yeast</name>
    <name type="synonym">Endomycopsis monosporus</name>
    <dbReference type="NCBI Taxonomy" id="43982"/>
    <lineage>
        <taxon>Eukaryota</taxon>
        <taxon>Fungi</taxon>
        <taxon>Dikarya</taxon>
        <taxon>Ascomycota</taxon>
        <taxon>Saccharomycotina</taxon>
        <taxon>Pichiomycetes</taxon>
        <taxon>Pichiales</taxon>
        <taxon>Pichiaceae</taxon>
        <taxon>Ambrosiozyma</taxon>
    </lineage>
</organism>
<dbReference type="AlphaFoldDB" id="A0A9W7DHC5"/>
<sequence length="69" mass="7888">MFAVIDLKGRMTPKKCQSVVHNEDENEISLEFQSKLKHCYYRGSTNHARSYDISAIPCAPIMAINPLIY</sequence>
<comment type="caution">
    <text evidence="1">The sequence shown here is derived from an EMBL/GenBank/DDBJ whole genome shotgun (WGS) entry which is preliminary data.</text>
</comment>
<keyword evidence="2" id="KW-1185">Reference proteome</keyword>
<name>A0A9W7DHC5_AMBMO</name>
<accession>A0A9W7DHC5</accession>
<evidence type="ECO:0000313" key="2">
    <source>
        <dbReference type="Proteomes" id="UP001165063"/>
    </source>
</evidence>
<dbReference type="EMBL" id="BSXU01003588">
    <property type="protein sequence ID" value="GMG40205.1"/>
    <property type="molecule type" value="Genomic_DNA"/>
</dbReference>
<dbReference type="Proteomes" id="UP001165063">
    <property type="component" value="Unassembled WGS sequence"/>
</dbReference>